<accession>A0A1G2FAR7</accession>
<dbReference type="Proteomes" id="UP000177725">
    <property type="component" value="Unassembled WGS sequence"/>
</dbReference>
<dbReference type="AlphaFoldDB" id="A0A1G2FAR7"/>
<organism evidence="1 2">
    <name type="scientific">Candidatus Portnoybacteria bacterium RBG_13_41_18</name>
    <dbReference type="NCBI Taxonomy" id="1801991"/>
    <lineage>
        <taxon>Bacteria</taxon>
        <taxon>Candidatus Portnoyibacteriota</taxon>
    </lineage>
</organism>
<name>A0A1G2FAR7_9BACT</name>
<protein>
    <submittedName>
        <fullName evidence="1">Uncharacterized protein</fullName>
    </submittedName>
</protein>
<dbReference type="EMBL" id="MHMV01000001">
    <property type="protein sequence ID" value="OGZ35149.1"/>
    <property type="molecule type" value="Genomic_DNA"/>
</dbReference>
<sequence length="104" mass="11889">MRFGVGEEEILRRVNALGLKTNKLNNILYSNDFNVYKVVEVKGNPHSDRQPLFKVGDKITEEDFKGLIPEATSVIFIRMSDLEIKGKQPLRYWSSSVKAEKMTA</sequence>
<evidence type="ECO:0000313" key="1">
    <source>
        <dbReference type="EMBL" id="OGZ35149.1"/>
    </source>
</evidence>
<gene>
    <name evidence="1" type="ORF">A2174_01650</name>
</gene>
<reference evidence="1 2" key="1">
    <citation type="journal article" date="2016" name="Nat. Commun.">
        <title>Thousands of microbial genomes shed light on interconnected biogeochemical processes in an aquifer system.</title>
        <authorList>
            <person name="Anantharaman K."/>
            <person name="Brown C.T."/>
            <person name="Hug L.A."/>
            <person name="Sharon I."/>
            <person name="Castelle C.J."/>
            <person name="Probst A.J."/>
            <person name="Thomas B.C."/>
            <person name="Singh A."/>
            <person name="Wilkins M.J."/>
            <person name="Karaoz U."/>
            <person name="Brodie E.L."/>
            <person name="Williams K.H."/>
            <person name="Hubbard S.S."/>
            <person name="Banfield J.F."/>
        </authorList>
    </citation>
    <scope>NUCLEOTIDE SEQUENCE [LARGE SCALE GENOMIC DNA]</scope>
</reference>
<comment type="caution">
    <text evidence="1">The sequence shown here is derived from an EMBL/GenBank/DDBJ whole genome shotgun (WGS) entry which is preliminary data.</text>
</comment>
<evidence type="ECO:0000313" key="2">
    <source>
        <dbReference type="Proteomes" id="UP000177725"/>
    </source>
</evidence>
<proteinExistence type="predicted"/>